<gene>
    <name evidence="2" type="ORF">DEM34_16205</name>
</gene>
<dbReference type="GO" id="GO:0016491">
    <property type="term" value="F:oxidoreductase activity"/>
    <property type="evidence" value="ECO:0007669"/>
    <property type="project" value="InterPro"/>
</dbReference>
<accession>A0A2U2MXE5</accession>
<dbReference type="PANTHER" id="PTHR43745">
    <property type="entry name" value="NITROREDUCTASE MJ1384-RELATED"/>
    <property type="match status" value="1"/>
</dbReference>
<dbReference type="InterPro" id="IPR029479">
    <property type="entry name" value="Nitroreductase"/>
</dbReference>
<protein>
    <recommendedName>
        <fullName evidence="1">Nitroreductase domain-containing protein</fullName>
    </recommendedName>
</protein>
<evidence type="ECO:0000313" key="3">
    <source>
        <dbReference type="Proteomes" id="UP000245474"/>
    </source>
</evidence>
<comment type="caution">
    <text evidence="2">The sequence shown here is derived from an EMBL/GenBank/DDBJ whole genome shotgun (WGS) entry which is preliminary data.</text>
</comment>
<reference evidence="2 3" key="1">
    <citation type="submission" date="2018-05" db="EMBL/GenBank/DDBJ databases">
        <title>Spiribacter halobius sp. nov., a moderately halophilic bacterium isolated from marine solar saltern.</title>
        <authorList>
            <person name="Zheng W.-S."/>
            <person name="Lu D.-C."/>
            <person name="Du Z.-J."/>
        </authorList>
    </citation>
    <scope>NUCLEOTIDE SEQUENCE [LARGE SCALE GENOMIC DNA]</scope>
    <source>
        <strain evidence="2 3">E85</strain>
    </source>
</reference>
<dbReference type="Pfam" id="PF00881">
    <property type="entry name" value="Nitroreductase"/>
    <property type="match status" value="1"/>
</dbReference>
<organism evidence="2 3">
    <name type="scientific">Sediminicurvatus halobius</name>
    <dbReference type="NCBI Taxonomy" id="2182432"/>
    <lineage>
        <taxon>Bacteria</taxon>
        <taxon>Pseudomonadati</taxon>
        <taxon>Pseudomonadota</taxon>
        <taxon>Gammaproteobacteria</taxon>
        <taxon>Chromatiales</taxon>
        <taxon>Ectothiorhodospiraceae</taxon>
        <taxon>Sediminicurvatus</taxon>
    </lineage>
</organism>
<feature type="domain" description="Nitroreductase" evidence="1">
    <location>
        <begin position="7"/>
        <end position="192"/>
    </location>
</feature>
<dbReference type="EMBL" id="QFFI01000033">
    <property type="protein sequence ID" value="PWG61502.1"/>
    <property type="molecule type" value="Genomic_DNA"/>
</dbReference>
<dbReference type="Gene3D" id="3.40.109.10">
    <property type="entry name" value="NADH Oxidase"/>
    <property type="match status" value="1"/>
</dbReference>
<dbReference type="InterPro" id="IPR052544">
    <property type="entry name" value="Bacteriocin_Proc_Enz"/>
</dbReference>
<dbReference type="AlphaFoldDB" id="A0A2U2MXE5"/>
<dbReference type="SUPFAM" id="SSF55469">
    <property type="entry name" value="FMN-dependent nitroreductase-like"/>
    <property type="match status" value="1"/>
</dbReference>
<evidence type="ECO:0000313" key="2">
    <source>
        <dbReference type="EMBL" id="PWG61502.1"/>
    </source>
</evidence>
<dbReference type="PANTHER" id="PTHR43745:SF2">
    <property type="entry name" value="NITROREDUCTASE MJ1384-RELATED"/>
    <property type="match status" value="1"/>
</dbReference>
<dbReference type="OrthoDB" id="3723182at2"/>
<dbReference type="RefSeq" id="WP_109679881.1">
    <property type="nucleotide sequence ID" value="NZ_CP086615.1"/>
</dbReference>
<proteinExistence type="predicted"/>
<evidence type="ECO:0000259" key="1">
    <source>
        <dbReference type="Pfam" id="PF00881"/>
    </source>
</evidence>
<dbReference type="InterPro" id="IPR000415">
    <property type="entry name" value="Nitroreductase-like"/>
</dbReference>
<dbReference type="Proteomes" id="UP000245474">
    <property type="component" value="Unassembled WGS sequence"/>
</dbReference>
<sequence length="208" mass="22189">MKLEEALRARRSCREFAHEPIEGESLRRILNAAFGRPKTQGARRHIPSAGESYPLLARVVASRVLELPRGLYEHNPDADRLERIALADLGGTEEPQKALVGATIGQQTWIGDAAAVVGVFGATDGLEARFGSQPPPGRWQRYLWMEAGAAAQNAALRAAEQGVGMTLVGGFDDRAVQRLFGLGDEPLVATALLVLGRPLPGGAAGGHR</sequence>
<keyword evidence="3" id="KW-1185">Reference proteome</keyword>
<name>A0A2U2MXE5_9GAMM</name>